<evidence type="ECO:0000256" key="2">
    <source>
        <dbReference type="ARBA" id="ARBA00022729"/>
    </source>
</evidence>
<evidence type="ECO:0000256" key="4">
    <source>
        <dbReference type="ARBA" id="ARBA00023157"/>
    </source>
</evidence>
<feature type="region of interest" description="Disordered" evidence="5">
    <location>
        <begin position="32"/>
        <end position="55"/>
    </location>
</feature>
<dbReference type="SMART" id="SM00369">
    <property type="entry name" value="LRR_TYP"/>
    <property type="match status" value="4"/>
</dbReference>
<dbReference type="SUPFAM" id="SSF48726">
    <property type="entry name" value="Immunoglobulin"/>
    <property type="match status" value="1"/>
</dbReference>
<dbReference type="InterPro" id="IPR003591">
    <property type="entry name" value="Leu-rich_rpt_typical-subtyp"/>
</dbReference>
<feature type="region of interest" description="Disordered" evidence="5">
    <location>
        <begin position="527"/>
        <end position="547"/>
    </location>
</feature>
<keyword evidence="1" id="KW-0433">Leucine-rich repeat</keyword>
<keyword evidence="6" id="KW-0472">Membrane</keyword>
<evidence type="ECO:0000313" key="9">
    <source>
        <dbReference type="EMBL" id="OXA52577.1"/>
    </source>
</evidence>
<keyword evidence="3" id="KW-0677">Repeat</keyword>
<dbReference type="PRINTS" id="PR00019">
    <property type="entry name" value="LEURICHRPT"/>
</dbReference>
<dbReference type="PROSITE" id="PS51450">
    <property type="entry name" value="LRR"/>
    <property type="match status" value="3"/>
</dbReference>
<evidence type="ECO:0000256" key="7">
    <source>
        <dbReference type="SAM" id="SignalP"/>
    </source>
</evidence>
<keyword evidence="10" id="KW-1185">Reference proteome</keyword>
<protein>
    <submittedName>
        <fullName evidence="9">Immunoglobulin superfamily member 10</fullName>
    </submittedName>
</protein>
<feature type="signal peptide" evidence="7">
    <location>
        <begin position="1"/>
        <end position="27"/>
    </location>
</feature>
<dbReference type="InterPro" id="IPR032675">
    <property type="entry name" value="LRR_dom_sf"/>
</dbReference>
<feature type="chain" id="PRO_5012895124" evidence="7">
    <location>
        <begin position="28"/>
        <end position="910"/>
    </location>
</feature>
<feature type="transmembrane region" description="Helical" evidence="6">
    <location>
        <begin position="601"/>
        <end position="621"/>
    </location>
</feature>
<feature type="compositionally biased region" description="Acidic residues" evidence="5">
    <location>
        <begin position="535"/>
        <end position="544"/>
    </location>
</feature>
<evidence type="ECO:0000256" key="1">
    <source>
        <dbReference type="ARBA" id="ARBA00022614"/>
    </source>
</evidence>
<keyword evidence="6" id="KW-0812">Transmembrane</keyword>
<evidence type="ECO:0000256" key="3">
    <source>
        <dbReference type="ARBA" id="ARBA00022737"/>
    </source>
</evidence>
<feature type="compositionally biased region" description="Low complexity" evidence="5">
    <location>
        <begin position="802"/>
        <end position="813"/>
    </location>
</feature>
<dbReference type="AlphaFoldDB" id="A0A226E6K4"/>
<feature type="compositionally biased region" description="Low complexity" evidence="5">
    <location>
        <begin position="39"/>
        <end position="53"/>
    </location>
</feature>
<dbReference type="Pfam" id="PF13855">
    <property type="entry name" value="LRR_8"/>
    <property type="match status" value="1"/>
</dbReference>
<keyword evidence="2 7" id="KW-0732">Signal</keyword>
<dbReference type="PANTHER" id="PTHR24366">
    <property type="entry name" value="IG(IMMUNOGLOBULIN) AND LRR(LEUCINE RICH REPEAT) DOMAINS"/>
    <property type="match status" value="1"/>
</dbReference>
<dbReference type="PROSITE" id="PS50835">
    <property type="entry name" value="IG_LIKE"/>
    <property type="match status" value="1"/>
</dbReference>
<dbReference type="InterPro" id="IPR001611">
    <property type="entry name" value="Leu-rich_rpt"/>
</dbReference>
<gene>
    <name evidence="9" type="ORF">Fcan01_12081</name>
</gene>
<keyword evidence="4" id="KW-1015">Disulfide bond</keyword>
<dbReference type="InterPro" id="IPR036179">
    <property type="entry name" value="Ig-like_dom_sf"/>
</dbReference>
<dbReference type="InterPro" id="IPR007110">
    <property type="entry name" value="Ig-like_dom"/>
</dbReference>
<feature type="domain" description="Ig-like" evidence="8">
    <location>
        <begin position="460"/>
        <end position="584"/>
    </location>
</feature>
<keyword evidence="6" id="KW-1133">Transmembrane helix</keyword>
<feature type="compositionally biased region" description="Basic and acidic residues" evidence="5">
    <location>
        <begin position="814"/>
        <end position="825"/>
    </location>
</feature>
<dbReference type="SUPFAM" id="SSF52058">
    <property type="entry name" value="L domain-like"/>
    <property type="match status" value="1"/>
</dbReference>
<name>A0A226E6K4_FOLCA</name>
<evidence type="ECO:0000256" key="6">
    <source>
        <dbReference type="SAM" id="Phobius"/>
    </source>
</evidence>
<comment type="caution">
    <text evidence="9">The sequence shown here is derived from an EMBL/GenBank/DDBJ whole genome shotgun (WGS) entry which is preliminary data.</text>
</comment>
<feature type="region of interest" description="Disordered" evidence="5">
    <location>
        <begin position="802"/>
        <end position="825"/>
    </location>
</feature>
<proteinExistence type="predicted"/>
<dbReference type="OMA" id="GMDTYFK"/>
<dbReference type="Gene3D" id="2.60.40.10">
    <property type="entry name" value="Immunoglobulins"/>
    <property type="match status" value="1"/>
</dbReference>
<dbReference type="Proteomes" id="UP000198287">
    <property type="component" value="Unassembled WGS sequence"/>
</dbReference>
<dbReference type="InterPro" id="IPR000483">
    <property type="entry name" value="Cys-rich_flank_reg_C"/>
</dbReference>
<dbReference type="PANTHER" id="PTHR24366:SF96">
    <property type="entry name" value="LEUCINE RICH REPEAT CONTAINING 53"/>
    <property type="match status" value="1"/>
</dbReference>
<reference evidence="9 10" key="1">
    <citation type="submission" date="2015-12" db="EMBL/GenBank/DDBJ databases">
        <title>The genome of Folsomia candida.</title>
        <authorList>
            <person name="Faddeeva A."/>
            <person name="Derks M.F."/>
            <person name="Anvar Y."/>
            <person name="Smit S."/>
            <person name="Van Straalen N."/>
            <person name="Roelofs D."/>
        </authorList>
    </citation>
    <scope>NUCLEOTIDE SEQUENCE [LARGE SCALE GENOMIC DNA]</scope>
    <source>
        <strain evidence="9 10">VU population</strain>
        <tissue evidence="9">Whole body</tissue>
    </source>
</reference>
<dbReference type="EMBL" id="LNIX01000006">
    <property type="protein sequence ID" value="OXA52577.1"/>
    <property type="molecule type" value="Genomic_DNA"/>
</dbReference>
<evidence type="ECO:0000259" key="8">
    <source>
        <dbReference type="PROSITE" id="PS50835"/>
    </source>
</evidence>
<evidence type="ECO:0000313" key="10">
    <source>
        <dbReference type="Proteomes" id="UP000198287"/>
    </source>
</evidence>
<sequence>MRRFYDEPNPLVFSILLFLLLVHTATQENQYRGLGGQTNASNNNSSTNNEMSSGLASSTTGNNNFILFDCLPTCQCDYKIPNQRLEINCQIQSLPIYNTDVVGGAPIRDEQQLSLGDGVRTLVLRNMVLTNKSSYKSIPLLSPNTLVKLELHHVHMDAMEFLNSALFESSKNSLKHVFIFQSSTISTDIFSTGYTEKLNAFSRLENLDSLTVCDSNPSLSHVILHCLPDLKHLHVSNSSASTVYYTSFSHLNSLQSLNLSQNHITTIPNGLFDNLKSLKSLDISYNRLTHLQEDVFLGLGSLRKLDLSHNKIQYVDAEVFTHLQDLQTINLSNNEVIQFFEPYFKHNDNLRVINMSNAWVSDTFINENANRSYREMEGLISTLQVVEVLDLSDNQMMIIPETLSHVQRLTHVHLNGNPWSCTCDERWFSDWIATSNVSIGKDNSAKDTFCTPNGGAYRYPLVEYIESLRKTCLGSEITARYAFKYYAVMGKDKLLSCHSRTTAMPTITWITPSKNRITVTANYTSVHQEKKNNNNEEDDDDDGDNHELLEPSIYPDGALLLHNVEGPDYGLYLCIATYDDLNITHYVHVGMDVSIFEDVRLMSLVVGLISSFGFLFLVLLAQLIRFLLLRSGLHCIAVRTANQARRVRAFFDSMEQNKNSQLDWLRQNYNMQSKKIQDNCISQLERIRESYTNQTKNLSEFRDYSAQQLTTMRDQYQDQIRKVASYSAHRLGKVRENYVFNRNRVGKFSSHQLIRLREAYKWQAQTLNKILENLPQGLNLDSCRGVGACVDEDSEDFIGHSSTRSSVRLQSSSGEEHVSVGGGGEDKHNEHISLLIPPEFLASYLIPPIPNFNLDEQVTLMVDVSNSRRDLDKLLVHKKGSAYDREQNGHCSKTCDVECHSNLPFADDDV</sequence>
<dbReference type="STRING" id="158441.A0A226E6K4"/>
<dbReference type="InterPro" id="IPR013783">
    <property type="entry name" value="Ig-like_fold"/>
</dbReference>
<evidence type="ECO:0000256" key="5">
    <source>
        <dbReference type="SAM" id="MobiDB-lite"/>
    </source>
</evidence>
<accession>A0A226E6K4</accession>
<dbReference type="SMART" id="SM00082">
    <property type="entry name" value="LRRCT"/>
    <property type="match status" value="1"/>
</dbReference>
<dbReference type="OrthoDB" id="10061535at2759"/>
<organism evidence="9 10">
    <name type="scientific">Folsomia candida</name>
    <name type="common">Springtail</name>
    <dbReference type="NCBI Taxonomy" id="158441"/>
    <lineage>
        <taxon>Eukaryota</taxon>
        <taxon>Metazoa</taxon>
        <taxon>Ecdysozoa</taxon>
        <taxon>Arthropoda</taxon>
        <taxon>Hexapoda</taxon>
        <taxon>Collembola</taxon>
        <taxon>Entomobryomorpha</taxon>
        <taxon>Isotomoidea</taxon>
        <taxon>Isotomidae</taxon>
        <taxon>Proisotominae</taxon>
        <taxon>Folsomia</taxon>
    </lineage>
</organism>
<dbReference type="Gene3D" id="3.80.10.10">
    <property type="entry name" value="Ribonuclease Inhibitor"/>
    <property type="match status" value="1"/>
</dbReference>